<keyword evidence="3" id="KW-1003">Cell membrane</keyword>
<comment type="subcellular location">
    <subcellularLocation>
        <location evidence="1">Cell membrane</location>
        <topology evidence="1">Multi-pass membrane protein</topology>
    </subcellularLocation>
</comment>
<dbReference type="RefSeq" id="WP_005193418.1">
    <property type="nucleotide sequence ID" value="NZ_CP045804.1"/>
</dbReference>
<gene>
    <name evidence="7" type="ORF">GII30_02730</name>
</gene>
<keyword evidence="5" id="KW-1133">Transmembrane helix</keyword>
<dbReference type="AlphaFoldDB" id="A0A857MBM5"/>
<evidence type="ECO:0000256" key="1">
    <source>
        <dbReference type="ARBA" id="ARBA00004651"/>
    </source>
</evidence>
<evidence type="ECO:0000256" key="2">
    <source>
        <dbReference type="ARBA" id="ARBA00005779"/>
    </source>
</evidence>
<dbReference type="GO" id="GO:0005886">
    <property type="term" value="C:plasma membrane"/>
    <property type="evidence" value="ECO:0007669"/>
    <property type="project" value="UniProtKB-SubCell"/>
</dbReference>
<evidence type="ECO:0000313" key="7">
    <source>
        <dbReference type="EMBL" id="QHN38240.1"/>
    </source>
</evidence>
<comment type="similarity">
    <text evidence="2">Belongs to the UPF0719 family.</text>
</comment>
<proteinExistence type="inferred from homology"/>
<reference evidence="7" key="1">
    <citation type="journal article" date="2021" name="Nat. Microbiol.">
        <title>Cocultivation of an ultrasmall environmental parasitic bacterium with lytic ability against bacteria associated with wastewater foams.</title>
        <authorList>
            <person name="Batinovic S."/>
            <person name="Rose J.J.A."/>
            <person name="Ratcliffe J."/>
            <person name="Seviour R.J."/>
            <person name="Petrovski S."/>
        </authorList>
    </citation>
    <scope>NUCLEOTIDE SEQUENCE</scope>
    <source>
        <strain evidence="7">CON44</strain>
    </source>
</reference>
<keyword evidence="6" id="KW-0472">Membrane</keyword>
<keyword evidence="4" id="KW-0812">Transmembrane</keyword>
<dbReference type="InterPro" id="IPR007140">
    <property type="entry name" value="DUF350"/>
</dbReference>
<dbReference type="Pfam" id="PF03994">
    <property type="entry name" value="DUF350"/>
    <property type="match status" value="1"/>
</dbReference>
<dbReference type="EMBL" id="CP045810">
    <property type="protein sequence ID" value="QHN38240.1"/>
    <property type="molecule type" value="Genomic_DNA"/>
</dbReference>
<sequence>MLDNLIENSYSAAAYAGVGVVLMAVSFVVVDALTPGKLSTQLWGTRNRNAAVLVSSNLAGEAIIVAAAIVASEGDLGEGLIYTIVYSLIGLVIMAVAFVLIDLLTPGRLGEILLDENPHPAVWVHVTLHVAIGVIVAVSIL</sequence>
<protein>
    <submittedName>
        <fullName evidence="7">DUF350 domain-containing protein</fullName>
    </submittedName>
</protein>
<evidence type="ECO:0000256" key="5">
    <source>
        <dbReference type="ARBA" id="ARBA00022989"/>
    </source>
</evidence>
<organism evidence="7">
    <name type="scientific">Gordonia amarae</name>
    <dbReference type="NCBI Taxonomy" id="36821"/>
    <lineage>
        <taxon>Bacteria</taxon>
        <taxon>Bacillati</taxon>
        <taxon>Actinomycetota</taxon>
        <taxon>Actinomycetes</taxon>
        <taxon>Mycobacteriales</taxon>
        <taxon>Gordoniaceae</taxon>
        <taxon>Gordonia</taxon>
    </lineage>
</organism>
<accession>A0A857MBM5</accession>
<name>A0A857MBM5_9ACTN</name>
<evidence type="ECO:0000256" key="6">
    <source>
        <dbReference type="ARBA" id="ARBA00023136"/>
    </source>
</evidence>
<evidence type="ECO:0000256" key="3">
    <source>
        <dbReference type="ARBA" id="ARBA00022475"/>
    </source>
</evidence>
<evidence type="ECO:0000256" key="4">
    <source>
        <dbReference type="ARBA" id="ARBA00022692"/>
    </source>
</evidence>